<evidence type="ECO:0000256" key="3">
    <source>
        <dbReference type="PROSITE-ProRule" id="PRU00339"/>
    </source>
</evidence>
<organism evidence="5 6">
    <name type="scientific">Bosea vaviloviae</name>
    <dbReference type="NCBI Taxonomy" id="1526658"/>
    <lineage>
        <taxon>Bacteria</taxon>
        <taxon>Pseudomonadati</taxon>
        <taxon>Pseudomonadota</taxon>
        <taxon>Alphaproteobacteria</taxon>
        <taxon>Hyphomicrobiales</taxon>
        <taxon>Boseaceae</taxon>
        <taxon>Bosea</taxon>
    </lineage>
</organism>
<evidence type="ECO:0000256" key="1">
    <source>
        <dbReference type="ARBA" id="ARBA00022737"/>
    </source>
</evidence>
<feature type="repeat" description="TPR" evidence="3">
    <location>
        <begin position="466"/>
        <end position="499"/>
    </location>
</feature>
<dbReference type="InterPro" id="IPR050498">
    <property type="entry name" value="Ycf3"/>
</dbReference>
<keyword evidence="1" id="KW-0677">Repeat</keyword>
<evidence type="ECO:0008006" key="7">
    <source>
        <dbReference type="Google" id="ProtNLM"/>
    </source>
</evidence>
<keyword evidence="2 3" id="KW-0802">TPR repeat</keyword>
<keyword evidence="6" id="KW-1185">Reference proteome</keyword>
<dbReference type="Proteomes" id="UP000094969">
    <property type="component" value="Chromosome"/>
</dbReference>
<evidence type="ECO:0000256" key="2">
    <source>
        <dbReference type="ARBA" id="ARBA00022803"/>
    </source>
</evidence>
<reference evidence="5 6" key="1">
    <citation type="journal article" date="2015" name="Antonie Van Leeuwenhoek">
        <title>Bosea vaviloviae sp. nov., a new species of slow-growing rhizobia isolated from nodules of the relict species Vavilovia formosa (Stev.) Fed.</title>
        <authorList>
            <person name="Safronova V.I."/>
            <person name="Kuznetsova I.G."/>
            <person name="Sazanova A.L."/>
            <person name="Kimeklis A.K."/>
            <person name="Belimov A.A."/>
            <person name="Andronov E.E."/>
            <person name="Pinaev A.G."/>
            <person name="Chizhevskaya E.P."/>
            <person name="Pukhaev A.R."/>
            <person name="Popov K.P."/>
            <person name="Willems A."/>
            <person name="Tikhonovich I.A."/>
        </authorList>
    </citation>
    <scope>NUCLEOTIDE SEQUENCE [LARGE SCALE GENOMIC DNA]</scope>
    <source>
        <strain evidence="5 6">Vaf18</strain>
    </source>
</reference>
<dbReference type="Pfam" id="PF13432">
    <property type="entry name" value="TPR_16"/>
    <property type="match status" value="1"/>
</dbReference>
<dbReference type="InterPro" id="IPR011990">
    <property type="entry name" value="TPR-like_helical_dom_sf"/>
</dbReference>
<dbReference type="Pfam" id="PF13181">
    <property type="entry name" value="TPR_8"/>
    <property type="match status" value="2"/>
</dbReference>
<accession>A0A1D7U076</accession>
<evidence type="ECO:0000313" key="6">
    <source>
        <dbReference type="Proteomes" id="UP000094969"/>
    </source>
</evidence>
<dbReference type="KEGG" id="bvv:BHK69_10135"/>
<sequence>MAFRACLIPIIAGFWLSPSLAQKVDAVAVCKADKTDAGIAACTAVLKGRGDRKTKASALLSRAQSYWALKRLVEAEKDYSETIKLAPNFAALYRDRGQIRFGLGNGTGAMADFTVAIDKEPFNADNHANRGYLKLLAYDFEGAREDLRQGLFWQKDHPRSHYMMGLLHYSTGRYREAVAAIEQARTLGFKGNEGFITKARSHFYLNAYGLAEKEASEGLASFPTVYDLSEIRARARLAQNKSAEALADADTVVLAAPKYGRAYATRAAVKLAMKDLDAARADADKAIELDPKLFDANQVKAEILLAAGDKAGARALYAQSAARTDAKMAYDKTSRNVAAAWIIELDAPPPIIVAELDETELKARCETRDDPLRMQSCDRLVETAPTPQAKADMLILRSRARPYGQQIADLDLAVATMPDYLEAALARASGHISSYGYDGNIAPFERAWVDADSVVRRAAPDSQELRRALTVRGLVATSLGRHEEALADWSKLLQIEPDSAVWLQSYRATSLLMLGRPSEALVAAREADRLMPDDKKRIFGSRDLVLPLIETGQVDAALAEIEAWSARSPEQSQSQDVMRARALLARGDDAAALDLTNAVLSRGRIDIGAQAVRGIAQARLGNGLAAISDIDGALEGVSKDRTQASYEGLTPGFMSDLALHRGLARLQLRQVNFARVDFAEAIRLAPDRARPYAERARLALMAGSPAALTDIAMALRIEPAEPRWLALAARINLATGDTAAAERLATEALAAKAADPDLVLLRAKARLALGKFGPAVEDAAARLAVAPSDTEALLVRIEARTGQGNLKEALADAEAARASNGGDSRILLALAELKARNGDAPGAIGAFEEAVAKPDAALIANKRLGDLYAGIASDQLALGYYAKALELPAYKPEDETLKTAARAARDALIRKMAAPK</sequence>
<dbReference type="STRING" id="1526658.BHK69_10135"/>
<feature type="chain" id="PRO_5009099791" description="Tetratricopeptide repeat-like domain-containing protein" evidence="4">
    <location>
        <begin position="22"/>
        <end position="916"/>
    </location>
</feature>
<gene>
    <name evidence="5" type="ORF">BHK69_10135</name>
</gene>
<dbReference type="PROSITE" id="PS50005">
    <property type="entry name" value="TPR"/>
    <property type="match status" value="2"/>
</dbReference>
<dbReference type="PANTHER" id="PTHR44858">
    <property type="entry name" value="TETRATRICOPEPTIDE REPEAT PROTEIN 6"/>
    <property type="match status" value="1"/>
</dbReference>
<dbReference type="AlphaFoldDB" id="A0A1D7U076"/>
<dbReference type="PANTHER" id="PTHR44858:SF1">
    <property type="entry name" value="UDP-N-ACETYLGLUCOSAMINE--PEPTIDE N-ACETYLGLUCOSAMINYLTRANSFERASE SPINDLY-RELATED"/>
    <property type="match status" value="1"/>
</dbReference>
<protein>
    <recommendedName>
        <fullName evidence="7">Tetratricopeptide repeat-like domain-containing protein</fullName>
    </recommendedName>
</protein>
<evidence type="ECO:0000256" key="4">
    <source>
        <dbReference type="SAM" id="SignalP"/>
    </source>
</evidence>
<keyword evidence="4" id="KW-0732">Signal</keyword>
<feature type="repeat" description="TPR" evidence="3">
    <location>
        <begin position="56"/>
        <end position="89"/>
    </location>
</feature>
<dbReference type="Gene3D" id="1.25.40.10">
    <property type="entry name" value="Tetratricopeptide repeat domain"/>
    <property type="match status" value="5"/>
</dbReference>
<dbReference type="EMBL" id="CP017147">
    <property type="protein sequence ID" value="AOO80775.1"/>
    <property type="molecule type" value="Genomic_DNA"/>
</dbReference>
<evidence type="ECO:0000313" key="5">
    <source>
        <dbReference type="EMBL" id="AOO80775.1"/>
    </source>
</evidence>
<name>A0A1D7U076_9HYPH</name>
<dbReference type="InterPro" id="IPR019734">
    <property type="entry name" value="TPR_rpt"/>
</dbReference>
<dbReference type="SMART" id="SM00028">
    <property type="entry name" value="TPR"/>
    <property type="match status" value="12"/>
</dbReference>
<feature type="signal peptide" evidence="4">
    <location>
        <begin position="1"/>
        <end position="21"/>
    </location>
</feature>
<dbReference type="SUPFAM" id="SSF48452">
    <property type="entry name" value="TPR-like"/>
    <property type="match status" value="4"/>
</dbReference>
<proteinExistence type="predicted"/>